<gene>
    <name evidence="2" type="ORF">EMK97_02125</name>
</gene>
<name>A0A4V0ZFQ5_9GAMM</name>
<keyword evidence="3" id="KW-1185">Reference proteome</keyword>
<organism evidence="2 3">
    <name type="scientific">Litorilituus sediminis</name>
    <dbReference type="NCBI Taxonomy" id="718192"/>
    <lineage>
        <taxon>Bacteria</taxon>
        <taxon>Pseudomonadati</taxon>
        <taxon>Pseudomonadota</taxon>
        <taxon>Gammaproteobacteria</taxon>
        <taxon>Alteromonadales</taxon>
        <taxon>Colwelliaceae</taxon>
        <taxon>Litorilituus</taxon>
    </lineage>
</organism>
<dbReference type="OrthoDB" id="1164519at2"/>
<accession>A0A4V0ZFQ5</accession>
<dbReference type="PROSITE" id="PS51257">
    <property type="entry name" value="PROKAR_LIPOPROTEIN"/>
    <property type="match status" value="1"/>
</dbReference>
<dbReference type="KEGG" id="lsd:EMK97_02125"/>
<evidence type="ECO:0000256" key="1">
    <source>
        <dbReference type="SAM" id="SignalP"/>
    </source>
</evidence>
<reference evidence="2 3" key="1">
    <citation type="submission" date="2018-12" db="EMBL/GenBank/DDBJ databases">
        <title>Complete genome of Litorilituus sediminis.</title>
        <authorList>
            <person name="Liu A."/>
            <person name="Rong J."/>
        </authorList>
    </citation>
    <scope>NUCLEOTIDE SEQUENCE [LARGE SCALE GENOMIC DNA]</scope>
    <source>
        <strain evidence="2 3">JCM 17549</strain>
    </source>
</reference>
<feature type="chain" id="PRO_5020674590" evidence="1">
    <location>
        <begin position="18"/>
        <end position="415"/>
    </location>
</feature>
<dbReference type="InterPro" id="IPR025130">
    <property type="entry name" value="DUF4056"/>
</dbReference>
<dbReference type="RefSeq" id="WP_130599004.1">
    <property type="nucleotide sequence ID" value="NZ_CP034759.1"/>
</dbReference>
<keyword evidence="1" id="KW-0732">Signal</keyword>
<protein>
    <submittedName>
        <fullName evidence="2">DUF4056 domain-containing protein</fullName>
    </submittedName>
</protein>
<evidence type="ECO:0000313" key="2">
    <source>
        <dbReference type="EMBL" id="QBG34620.1"/>
    </source>
</evidence>
<dbReference type="Pfam" id="PF13265">
    <property type="entry name" value="DUF4056"/>
    <property type="match status" value="1"/>
</dbReference>
<proteinExistence type="predicted"/>
<dbReference type="EMBL" id="CP034759">
    <property type="protein sequence ID" value="QBG34620.1"/>
    <property type="molecule type" value="Genomic_DNA"/>
</dbReference>
<sequence length="415" mass="46863">MKKCLVISAILALSACASQSGWQMRATPQQHAISGSLTKLPDVTEIANLTLTGFPSAYMPQHVRPCCAFGDDQSVALGNVKVPFFQYSNTLSLDELGAHSFDAGTISLTKKTPKSSRELEKNGMMYTLRGGFLDIAHIRDTADNTVGLFYQIFPELGQDAKIAIPDELGTRYIQLSAFDVSQFNARERWKLSAHIAAYMSFVMAQAHEIAQWHGYRSFAPWPETISAFSPEDLYSNMLGSKVALSLLLTNLALTQELYEQHFTSWLYKTIKSLEPLSKEETNQLFKMLDGHWWDSSVSMPNKYMVLKRDYHIGTHRMPLLVPNDFIAQLNLSDKLSSKESVANKAISLNLEMEILGQNLSQLATMYLQVDAEHHQSFKHIPQSVWLEGFTNQAFQVIAEYNKDFDQLELNHQKKH</sequence>
<feature type="signal peptide" evidence="1">
    <location>
        <begin position="1"/>
        <end position="17"/>
    </location>
</feature>
<evidence type="ECO:0000313" key="3">
    <source>
        <dbReference type="Proteomes" id="UP000290244"/>
    </source>
</evidence>
<dbReference type="Proteomes" id="UP000290244">
    <property type="component" value="Chromosome"/>
</dbReference>
<dbReference type="AlphaFoldDB" id="A0A4V0ZFQ5"/>